<dbReference type="GO" id="GO:0005737">
    <property type="term" value="C:cytoplasm"/>
    <property type="evidence" value="ECO:0007669"/>
    <property type="project" value="TreeGrafter"/>
</dbReference>
<dbReference type="AlphaFoldDB" id="A0A0D3HM92"/>
<reference evidence="2" key="1">
    <citation type="journal article" date="2009" name="Rice">
        <title>De Novo Next Generation Sequencing of Plant Genomes.</title>
        <authorList>
            <person name="Rounsley S."/>
            <person name="Marri P.R."/>
            <person name="Yu Y."/>
            <person name="He R."/>
            <person name="Sisneros N."/>
            <person name="Goicoechea J.L."/>
            <person name="Lee S.J."/>
            <person name="Angelova A."/>
            <person name="Kudrna D."/>
            <person name="Luo M."/>
            <person name="Affourtit J."/>
            <person name="Desany B."/>
            <person name="Knight J."/>
            <person name="Niazi F."/>
            <person name="Egholm M."/>
            <person name="Wing R.A."/>
        </authorList>
    </citation>
    <scope>NUCLEOTIDE SEQUENCE [LARGE SCALE GENOMIC DNA]</scope>
    <source>
        <strain evidence="2">cv. IRGC 105608</strain>
    </source>
</reference>
<dbReference type="InterPro" id="IPR045065">
    <property type="entry name" value="XPO1/5"/>
</dbReference>
<dbReference type="GO" id="GO:0005634">
    <property type="term" value="C:nucleus"/>
    <property type="evidence" value="ECO:0007669"/>
    <property type="project" value="TreeGrafter"/>
</dbReference>
<dbReference type="Gramene" id="OBART11G14810.3">
    <property type="protein sequence ID" value="OBART11G14810.3"/>
    <property type="gene ID" value="OBART11G14810"/>
</dbReference>
<evidence type="ECO:0000259" key="1">
    <source>
        <dbReference type="Pfam" id="PF19273"/>
    </source>
</evidence>
<reference evidence="2" key="2">
    <citation type="submission" date="2015-03" db="UniProtKB">
        <authorList>
            <consortium name="EnsemblPlants"/>
        </authorList>
    </citation>
    <scope>IDENTIFICATION</scope>
</reference>
<dbReference type="PANTHER" id="PTHR11223:SF7">
    <property type="entry name" value="EXPRESSED PROTEIN"/>
    <property type="match status" value="1"/>
</dbReference>
<dbReference type="InterPro" id="IPR011989">
    <property type="entry name" value="ARM-like"/>
</dbReference>
<proteinExistence type="predicted"/>
<dbReference type="InterPro" id="IPR045478">
    <property type="entry name" value="Exportin-5_C"/>
</dbReference>
<dbReference type="EnsemblPlants" id="OBART11G14810.3">
    <property type="protein sequence ID" value="OBART11G14810.3"/>
    <property type="gene ID" value="OBART11G14810"/>
</dbReference>
<accession>A0A0D3HM92</accession>
<dbReference type="GO" id="GO:0000055">
    <property type="term" value="P:ribosomal large subunit export from nucleus"/>
    <property type="evidence" value="ECO:0007669"/>
    <property type="project" value="TreeGrafter"/>
</dbReference>
<organism evidence="2">
    <name type="scientific">Oryza barthii</name>
    <dbReference type="NCBI Taxonomy" id="65489"/>
    <lineage>
        <taxon>Eukaryota</taxon>
        <taxon>Viridiplantae</taxon>
        <taxon>Streptophyta</taxon>
        <taxon>Embryophyta</taxon>
        <taxon>Tracheophyta</taxon>
        <taxon>Spermatophyta</taxon>
        <taxon>Magnoliopsida</taxon>
        <taxon>Liliopsida</taxon>
        <taxon>Poales</taxon>
        <taxon>Poaceae</taxon>
        <taxon>BOP clade</taxon>
        <taxon>Oryzoideae</taxon>
        <taxon>Oryzeae</taxon>
        <taxon>Oryzinae</taxon>
        <taxon>Oryza</taxon>
    </lineage>
</organism>
<protein>
    <recommendedName>
        <fullName evidence="1">Exportin-5 C-terminal domain-containing protein</fullName>
    </recommendedName>
</protein>
<dbReference type="Pfam" id="PF19273">
    <property type="entry name" value="Exportin-5"/>
    <property type="match status" value="1"/>
</dbReference>
<dbReference type="Gene3D" id="1.25.10.10">
    <property type="entry name" value="Leucine-rich Repeat Variant"/>
    <property type="match status" value="1"/>
</dbReference>
<dbReference type="PANTHER" id="PTHR11223">
    <property type="entry name" value="EXPORTIN 1/5"/>
    <property type="match status" value="1"/>
</dbReference>
<keyword evidence="3" id="KW-1185">Reference proteome</keyword>
<evidence type="ECO:0000313" key="3">
    <source>
        <dbReference type="Proteomes" id="UP000026960"/>
    </source>
</evidence>
<evidence type="ECO:0000313" key="2">
    <source>
        <dbReference type="EnsemblPlants" id="OBART11G14810.3"/>
    </source>
</evidence>
<feature type="domain" description="Exportin-5 C-terminal" evidence="1">
    <location>
        <begin position="72"/>
        <end position="320"/>
    </location>
</feature>
<dbReference type="GO" id="GO:0000056">
    <property type="term" value="P:ribosomal small subunit export from nucleus"/>
    <property type="evidence" value="ECO:0007669"/>
    <property type="project" value="TreeGrafter"/>
</dbReference>
<dbReference type="Proteomes" id="UP000026960">
    <property type="component" value="Chromosome 11"/>
</dbReference>
<dbReference type="GO" id="GO:0006611">
    <property type="term" value="P:protein export from nucleus"/>
    <property type="evidence" value="ECO:0007669"/>
    <property type="project" value="InterPro"/>
</dbReference>
<name>A0A0D3HM92_9ORYZ</name>
<sequence length="690" mass="79963">MSTTENSNGIDHKEKLSYSTLFALLPLLLPLLLKLLQYVHSLWTDEVASNISEKLEGAKFIIQAEKPFGMCACLEGAFYKLLDNISVCDALLKDLEVMEFRHLTMLIKHTIVPLVKNCPAELWPKWIDMILQPVFHYCDDTLDGSWCSFLYKETMLVPDKFCHISFTEEKIEELGKDHLFEVTREISYMLAVMALPELNGGIANEHQSIVSIVETSADLESTCSSSLVGYLLYHDDLRPSILRLINNIIGYWKDSEARIKVVSFCHMLIQLAISTHNDKLISFVQDNLIPMVVRCLIFEPISNNNDLLLLCEDAYRCIQREESVREGQHDGNTAEIFENWLSKQMIVARYVHSPPDELEDFVCIWEIEEEFTAYLHTYTEMLHKVDGIGDTIEDVYLRCPIPFVSKHDNNCCPISNSWAMSSMLSCSGYDESVQELVDDDSEVWSALPGCCRQETLEDDKEMLREIAYLLTSREDIHCVQSFQPVSSDFLLHLQPYAQNYIEVKNASSGDNFVKIMLDDDTLHSQFIDLDYDLLKLSHERRAKLLSKQDQLCLYYKHMKCAVVNLQHRDRLESLICELESEGFFHVDDDSIEWEKEHFSELVDEFNEHIFAGIHLPKYYVIRGIMVVGGAFCRWMEDRDLFWMETRYYRHRYYDIIQEPIWRTTGDKNEMIVGHTTRIIDGNGEFTAGMN</sequence>
<dbReference type="GO" id="GO:0005049">
    <property type="term" value="F:nuclear export signal receptor activity"/>
    <property type="evidence" value="ECO:0007669"/>
    <property type="project" value="InterPro"/>
</dbReference>